<reference evidence="1 2" key="1">
    <citation type="journal article" date="2019" name="PLoS Biol.">
        <title>Sex chromosomes control vertical transmission of feminizing Wolbachia symbionts in an isopod.</title>
        <authorList>
            <person name="Becking T."/>
            <person name="Chebbi M.A."/>
            <person name="Giraud I."/>
            <person name="Moumen B."/>
            <person name="Laverre T."/>
            <person name="Caubet Y."/>
            <person name="Peccoud J."/>
            <person name="Gilbert C."/>
            <person name="Cordaux R."/>
        </authorList>
    </citation>
    <scope>NUCLEOTIDE SEQUENCE [LARGE SCALE GENOMIC DNA]</scope>
    <source>
        <strain evidence="1">ANa2</strain>
        <tissue evidence="1">Whole body excluding digestive tract and cuticle</tissue>
    </source>
</reference>
<feature type="non-terminal residue" evidence="1">
    <location>
        <position position="155"/>
    </location>
</feature>
<accession>A0A5N5SNP2</accession>
<sequence>MDENQCLHEINLFINILKVVERIGLKEFDALKNPEVNDFRWKMRNECDEVVRDRNKQSWESQVLYLHPCHLAPTPELPQYVLSKMSNGQIYFSVRFTKDYNSSQSESISKVESIFTFCLPHDTLPSTLLELAFRKRLNTSDSDPKCKKLALDSIL</sequence>
<dbReference type="Gene3D" id="3.10.20.770">
    <property type="match status" value="1"/>
</dbReference>
<dbReference type="InterPro" id="IPR029071">
    <property type="entry name" value="Ubiquitin-like_domsf"/>
</dbReference>
<evidence type="ECO:0000313" key="2">
    <source>
        <dbReference type="Proteomes" id="UP000326759"/>
    </source>
</evidence>
<organism evidence="1 2">
    <name type="scientific">Armadillidium nasatum</name>
    <dbReference type="NCBI Taxonomy" id="96803"/>
    <lineage>
        <taxon>Eukaryota</taxon>
        <taxon>Metazoa</taxon>
        <taxon>Ecdysozoa</taxon>
        <taxon>Arthropoda</taxon>
        <taxon>Crustacea</taxon>
        <taxon>Multicrustacea</taxon>
        <taxon>Malacostraca</taxon>
        <taxon>Eumalacostraca</taxon>
        <taxon>Peracarida</taxon>
        <taxon>Isopoda</taxon>
        <taxon>Oniscidea</taxon>
        <taxon>Crinocheta</taxon>
        <taxon>Armadillidiidae</taxon>
        <taxon>Armadillidium</taxon>
    </lineage>
</organism>
<gene>
    <name evidence="1" type="ORF">Anas_10533</name>
</gene>
<evidence type="ECO:0000313" key="1">
    <source>
        <dbReference type="EMBL" id="KAB7495626.1"/>
    </source>
</evidence>
<comment type="caution">
    <text evidence="1">The sequence shown here is derived from an EMBL/GenBank/DDBJ whole genome shotgun (WGS) entry which is preliminary data.</text>
</comment>
<dbReference type="AlphaFoldDB" id="A0A5N5SNP2"/>
<dbReference type="SUPFAM" id="SSF54236">
    <property type="entry name" value="Ubiquitin-like"/>
    <property type="match status" value="1"/>
</dbReference>
<name>A0A5N5SNP2_9CRUS</name>
<dbReference type="EMBL" id="SEYY01022333">
    <property type="protein sequence ID" value="KAB7495626.1"/>
    <property type="molecule type" value="Genomic_DNA"/>
</dbReference>
<proteinExistence type="predicted"/>
<dbReference type="OrthoDB" id="67688at2759"/>
<protein>
    <submittedName>
        <fullName evidence="1">Uncharacterized protein</fullName>
    </submittedName>
</protein>
<keyword evidence="2" id="KW-1185">Reference proteome</keyword>
<dbReference type="Proteomes" id="UP000326759">
    <property type="component" value="Unassembled WGS sequence"/>
</dbReference>